<dbReference type="PANTHER" id="PTHR21137">
    <property type="entry name" value="ODORANT RECEPTOR"/>
    <property type="match status" value="1"/>
</dbReference>
<comment type="caution">
    <text evidence="10">Lacks conserved residue(s) required for the propagation of feature annotation.</text>
</comment>
<evidence type="ECO:0000313" key="12">
    <source>
        <dbReference type="RefSeq" id="XP_026679306.1"/>
    </source>
</evidence>
<evidence type="ECO:0000256" key="9">
    <source>
        <dbReference type="ARBA" id="ARBA00023224"/>
    </source>
</evidence>
<keyword evidence="4 10" id="KW-0812">Transmembrane</keyword>
<evidence type="ECO:0000256" key="6">
    <source>
        <dbReference type="ARBA" id="ARBA00022989"/>
    </source>
</evidence>
<dbReference type="GeneID" id="113467372"/>
<keyword evidence="5 10" id="KW-0552">Olfaction</keyword>
<dbReference type="Proteomes" id="UP000079169">
    <property type="component" value="Unplaced"/>
</dbReference>
<dbReference type="PANTHER" id="PTHR21137:SF35">
    <property type="entry name" value="ODORANT RECEPTOR 19A-RELATED"/>
    <property type="match status" value="1"/>
</dbReference>
<feature type="transmembrane region" description="Helical" evidence="10">
    <location>
        <begin position="6"/>
        <end position="26"/>
    </location>
</feature>
<comment type="similarity">
    <text evidence="10">Belongs to the insect chemoreceptor superfamily. Heteromeric odorant receptor channel (TC 1.A.69) family.</text>
</comment>
<keyword evidence="3 10" id="KW-0716">Sensory transduction</keyword>
<keyword evidence="8 10" id="KW-0675">Receptor</keyword>
<keyword evidence="11" id="KW-1185">Reference proteome</keyword>
<dbReference type="GO" id="GO:0005886">
    <property type="term" value="C:plasma membrane"/>
    <property type="evidence" value="ECO:0007669"/>
    <property type="project" value="UniProtKB-SubCell"/>
</dbReference>
<evidence type="ECO:0000256" key="1">
    <source>
        <dbReference type="ARBA" id="ARBA00004651"/>
    </source>
</evidence>
<dbReference type="AlphaFoldDB" id="A0A3Q0ISQ7"/>
<evidence type="ECO:0000256" key="10">
    <source>
        <dbReference type="RuleBase" id="RU351113"/>
    </source>
</evidence>
<feature type="transmembrane region" description="Helical" evidence="10">
    <location>
        <begin position="126"/>
        <end position="146"/>
    </location>
</feature>
<evidence type="ECO:0000256" key="2">
    <source>
        <dbReference type="ARBA" id="ARBA00022475"/>
    </source>
</evidence>
<reference evidence="12" key="1">
    <citation type="submission" date="2025-08" db="UniProtKB">
        <authorList>
            <consortium name="RefSeq"/>
        </authorList>
    </citation>
    <scope>IDENTIFICATION</scope>
</reference>
<sequence>MEYIKLRRYLFLLPLHIFGLITTPNFHRQAWKNEAHNIYTNFVWVFIALSLCAQWTSTFLYAIHDVSEFLQRFYESILLLLFFGELFVIKMRFHDVLELFHLQEHFYKISNRNIHRKYVMMESIELAVVFVINTVTSLTMLIEPFLPISERNIFLMTTIYGRKDPRKVLISPVWEPSFIDIDKDGYFILVFSLQILVILLGQIASMSLLMVVIIFPTFPASQYEMLGEFVKLLGAEHRDGFGELIFYTDIATGAYLTETQMVHYRYQQDRANLSKKEAAVKLKQWKEKSYPAFYLKQLVRRYQELEQIMMRYRRFLKTISNIFLVPFVLAFILAFYQMAYMKHLPRYNCFKIVFEFLYTIFAEFHYTYTSELMNSCNEMMVRALYQSRWYNCSPEVRKDVCIFLQSVQEARHISFFKGAVVMTYPFFMKLIRLSFSFVNFLKITGQM</sequence>
<accession>A0A3Q0ISQ7</accession>
<keyword evidence="9 10" id="KW-0807">Transducer</keyword>
<gene>
    <name evidence="12" type="primary">LOC113467372</name>
</gene>
<keyword evidence="2" id="KW-1003">Cell membrane</keyword>
<keyword evidence="6 10" id="KW-1133">Transmembrane helix</keyword>
<proteinExistence type="inferred from homology"/>
<dbReference type="PaxDb" id="121845-A0A3Q0ISQ7"/>
<evidence type="ECO:0000256" key="4">
    <source>
        <dbReference type="ARBA" id="ARBA00022692"/>
    </source>
</evidence>
<evidence type="ECO:0000256" key="7">
    <source>
        <dbReference type="ARBA" id="ARBA00023136"/>
    </source>
</evidence>
<dbReference type="RefSeq" id="XP_026679306.1">
    <property type="nucleotide sequence ID" value="XM_026823505.1"/>
</dbReference>
<evidence type="ECO:0000256" key="3">
    <source>
        <dbReference type="ARBA" id="ARBA00022606"/>
    </source>
</evidence>
<evidence type="ECO:0000256" key="5">
    <source>
        <dbReference type="ARBA" id="ARBA00022725"/>
    </source>
</evidence>
<protein>
    <recommendedName>
        <fullName evidence="10">Odorant receptor</fullName>
    </recommendedName>
</protein>
<evidence type="ECO:0000313" key="11">
    <source>
        <dbReference type="Proteomes" id="UP000079169"/>
    </source>
</evidence>
<keyword evidence="7 10" id="KW-0472">Membrane</keyword>
<name>A0A3Q0ISQ7_DIACI</name>
<feature type="transmembrane region" description="Helical" evidence="10">
    <location>
        <begin position="186"/>
        <end position="215"/>
    </location>
</feature>
<dbReference type="GO" id="GO:0005549">
    <property type="term" value="F:odorant binding"/>
    <property type="evidence" value="ECO:0007669"/>
    <property type="project" value="InterPro"/>
</dbReference>
<dbReference type="KEGG" id="dci:113467372"/>
<evidence type="ECO:0000256" key="8">
    <source>
        <dbReference type="ARBA" id="ARBA00023170"/>
    </source>
</evidence>
<comment type="subcellular location">
    <subcellularLocation>
        <location evidence="1 10">Cell membrane</location>
        <topology evidence="1 10">Multi-pass membrane protein</topology>
    </subcellularLocation>
</comment>
<dbReference type="Pfam" id="PF02949">
    <property type="entry name" value="7tm_6"/>
    <property type="match status" value="1"/>
</dbReference>
<dbReference type="GO" id="GO:0004984">
    <property type="term" value="F:olfactory receptor activity"/>
    <property type="evidence" value="ECO:0007669"/>
    <property type="project" value="InterPro"/>
</dbReference>
<dbReference type="InterPro" id="IPR004117">
    <property type="entry name" value="7tm6_olfct_rcpt"/>
</dbReference>
<dbReference type="GO" id="GO:0007165">
    <property type="term" value="P:signal transduction"/>
    <property type="evidence" value="ECO:0007669"/>
    <property type="project" value="UniProtKB-KW"/>
</dbReference>
<feature type="transmembrane region" description="Helical" evidence="10">
    <location>
        <begin position="319"/>
        <end position="339"/>
    </location>
</feature>
<organism evidence="11 12">
    <name type="scientific">Diaphorina citri</name>
    <name type="common">Asian citrus psyllid</name>
    <dbReference type="NCBI Taxonomy" id="121845"/>
    <lineage>
        <taxon>Eukaryota</taxon>
        <taxon>Metazoa</taxon>
        <taxon>Ecdysozoa</taxon>
        <taxon>Arthropoda</taxon>
        <taxon>Hexapoda</taxon>
        <taxon>Insecta</taxon>
        <taxon>Pterygota</taxon>
        <taxon>Neoptera</taxon>
        <taxon>Paraneoptera</taxon>
        <taxon>Hemiptera</taxon>
        <taxon>Sternorrhyncha</taxon>
        <taxon>Psylloidea</taxon>
        <taxon>Psyllidae</taxon>
        <taxon>Diaphorininae</taxon>
        <taxon>Diaphorina</taxon>
    </lineage>
</organism>
<feature type="transmembrane region" description="Helical" evidence="10">
    <location>
        <begin position="38"/>
        <end position="63"/>
    </location>
</feature>